<evidence type="ECO:0000313" key="4">
    <source>
        <dbReference type="Proteomes" id="UP000253790"/>
    </source>
</evidence>
<protein>
    <recommendedName>
        <fullName evidence="2">SPW repeat-containing integral membrane domain-containing protein</fullName>
    </recommendedName>
</protein>
<dbReference type="EMBL" id="CP031229">
    <property type="protein sequence ID" value="AXH96977.1"/>
    <property type="molecule type" value="Genomic_DNA"/>
</dbReference>
<feature type="transmembrane region" description="Helical" evidence="1">
    <location>
        <begin position="61"/>
        <end position="78"/>
    </location>
</feature>
<feature type="transmembrane region" description="Helical" evidence="1">
    <location>
        <begin position="31"/>
        <end position="49"/>
    </location>
</feature>
<accession>A0A345NPL9</accession>
<gene>
    <name evidence="3" type="ORF">DV701_13375</name>
</gene>
<feature type="domain" description="SPW repeat-containing integral membrane" evidence="2">
    <location>
        <begin position="7"/>
        <end position="101"/>
    </location>
</feature>
<evidence type="ECO:0000313" key="3">
    <source>
        <dbReference type="EMBL" id="AXH96977.1"/>
    </source>
</evidence>
<dbReference type="KEGG" id="orn:DV701_13375"/>
<proteinExistence type="predicted"/>
<keyword evidence="1" id="KW-1133">Transmembrane helix</keyword>
<keyword evidence="1" id="KW-0812">Transmembrane</keyword>
<dbReference type="AlphaFoldDB" id="A0A345NPL9"/>
<dbReference type="OrthoDB" id="32521at2"/>
<feature type="transmembrane region" description="Helical" evidence="1">
    <location>
        <begin position="7"/>
        <end position="25"/>
    </location>
</feature>
<name>A0A345NPL9_9MICO</name>
<sequence>MQKWTRWQDWVALVAGVYAFLSPIWTTTTTTATWTVVVLGVITAAVALWSLALPDDRSSEVAHMIMGVLLFIAPWVMGFADLSAMAWTAWITGVVTFIAGAWAMPLSNRLHMQHHPAPTH</sequence>
<keyword evidence="1" id="KW-0472">Membrane</keyword>
<evidence type="ECO:0000259" key="2">
    <source>
        <dbReference type="Pfam" id="PF03779"/>
    </source>
</evidence>
<organism evidence="3 4">
    <name type="scientific">Ornithinimicrobium avium</name>
    <dbReference type="NCBI Taxonomy" id="2283195"/>
    <lineage>
        <taxon>Bacteria</taxon>
        <taxon>Bacillati</taxon>
        <taxon>Actinomycetota</taxon>
        <taxon>Actinomycetes</taxon>
        <taxon>Micrococcales</taxon>
        <taxon>Ornithinimicrobiaceae</taxon>
        <taxon>Ornithinimicrobium</taxon>
    </lineage>
</organism>
<keyword evidence="4" id="KW-1185">Reference proteome</keyword>
<dbReference type="RefSeq" id="WP_114928942.1">
    <property type="nucleotide sequence ID" value="NZ_CP031229.1"/>
</dbReference>
<evidence type="ECO:0000256" key="1">
    <source>
        <dbReference type="SAM" id="Phobius"/>
    </source>
</evidence>
<feature type="transmembrane region" description="Helical" evidence="1">
    <location>
        <begin position="84"/>
        <end position="104"/>
    </location>
</feature>
<dbReference type="Pfam" id="PF03779">
    <property type="entry name" value="SPW"/>
    <property type="match status" value="1"/>
</dbReference>
<reference evidence="3 4" key="1">
    <citation type="submission" date="2018-07" db="EMBL/GenBank/DDBJ databases">
        <title>Complete genome sequencing of Ornithinimicrobium sp. AMA3305.</title>
        <authorList>
            <person name="Bae J.-W."/>
        </authorList>
    </citation>
    <scope>NUCLEOTIDE SEQUENCE [LARGE SCALE GENOMIC DNA]</scope>
    <source>
        <strain evidence="3 4">AMA3305</strain>
    </source>
</reference>
<dbReference type="Proteomes" id="UP000253790">
    <property type="component" value="Chromosome"/>
</dbReference>
<dbReference type="InterPro" id="IPR005530">
    <property type="entry name" value="SPW"/>
</dbReference>